<protein>
    <submittedName>
        <fullName evidence="3">Beta-lactamase family protein</fullName>
    </submittedName>
</protein>
<dbReference type="InterPro" id="IPR012338">
    <property type="entry name" value="Beta-lactam/transpept-like"/>
</dbReference>
<feature type="domain" description="Beta-lactamase-related" evidence="1">
    <location>
        <begin position="43"/>
        <end position="334"/>
    </location>
</feature>
<dbReference type="InterPro" id="IPR021860">
    <property type="entry name" value="Peptidase_S12_Pab87-rel_C"/>
</dbReference>
<accession>A0ABS5VWM3</accession>
<dbReference type="PANTHER" id="PTHR46825:SF9">
    <property type="entry name" value="BETA-LACTAMASE-RELATED DOMAIN-CONTAINING PROTEIN"/>
    <property type="match status" value="1"/>
</dbReference>
<dbReference type="Pfam" id="PF00144">
    <property type="entry name" value="Beta-lactamase"/>
    <property type="match status" value="1"/>
</dbReference>
<dbReference type="Gene3D" id="3.40.710.10">
    <property type="entry name" value="DD-peptidase/beta-lactamase superfamily"/>
    <property type="match status" value="1"/>
</dbReference>
<name>A0ABS5VWM3_9BACT</name>
<dbReference type="InterPro" id="IPR050491">
    <property type="entry name" value="AmpC-like"/>
</dbReference>
<feature type="domain" description="Peptidase S12 Pab87-related C-terminal" evidence="2">
    <location>
        <begin position="358"/>
        <end position="436"/>
    </location>
</feature>
<dbReference type="Proteomes" id="UP000772618">
    <property type="component" value="Unassembled WGS sequence"/>
</dbReference>
<dbReference type="RefSeq" id="WP_254156034.1">
    <property type="nucleotide sequence ID" value="NZ_JAHESD010000069.1"/>
</dbReference>
<evidence type="ECO:0000259" key="1">
    <source>
        <dbReference type="Pfam" id="PF00144"/>
    </source>
</evidence>
<dbReference type="Pfam" id="PF11954">
    <property type="entry name" value="DUF3471"/>
    <property type="match status" value="1"/>
</dbReference>
<comment type="caution">
    <text evidence="3">The sequence shown here is derived from an EMBL/GenBank/DDBJ whole genome shotgun (WGS) entry which is preliminary data.</text>
</comment>
<evidence type="ECO:0000313" key="4">
    <source>
        <dbReference type="Proteomes" id="UP000772618"/>
    </source>
</evidence>
<reference evidence="3 4" key="1">
    <citation type="submission" date="2021-05" db="EMBL/GenBank/DDBJ databases">
        <title>A Polyphasic approach of four new species of the genus Ohtaekwangia: Ohtaekwangia histidinii sp. nov., Ohtaekwangia cretensis sp. nov., Ohtaekwangia indiensis sp. nov., Ohtaekwangia reichenbachii sp. nov. from diverse environment.</title>
        <authorList>
            <person name="Octaviana S."/>
        </authorList>
    </citation>
    <scope>NUCLEOTIDE SEQUENCE [LARGE SCALE GENOMIC DNA]</scope>
    <source>
        <strain evidence="3 4">PWU20</strain>
    </source>
</reference>
<dbReference type="PANTHER" id="PTHR46825">
    <property type="entry name" value="D-ALANYL-D-ALANINE-CARBOXYPEPTIDASE/ENDOPEPTIDASE AMPH"/>
    <property type="match status" value="1"/>
</dbReference>
<dbReference type="SUPFAM" id="SSF56601">
    <property type="entry name" value="beta-lactamase/transpeptidase-like"/>
    <property type="match status" value="1"/>
</dbReference>
<keyword evidence="4" id="KW-1185">Reference proteome</keyword>
<dbReference type="EMBL" id="JAHESD010000069">
    <property type="protein sequence ID" value="MBT1705825.1"/>
    <property type="molecule type" value="Genomic_DNA"/>
</dbReference>
<evidence type="ECO:0000313" key="3">
    <source>
        <dbReference type="EMBL" id="MBT1705825.1"/>
    </source>
</evidence>
<sequence>MLLLRRPLQTIVLFASLSLNAQSKQAKIDSLLNAYVSIHKFNGSALIIQDGKKVFEKSLGYQNAAVKSLITKNSIFPIGSLTKPFTALLILKLAEERKLSIDDPIIKYIPDYPRGNEIKIKHLLTHTAGLYESFRNPKYLEQLNTTRAFPPEEKMAFFINKPLDFEPGSKFSYSNSGYDLLGIIIEKVTGISYPMALSRYIFHPLKMYQSGFNFQELKDKNKVTGYSFISPTKQVEIKFWNPTLTYASGALYSTTGDLLKFYTGLTEFKIISKDMFQQATTPFLGDYGYGWFIDSIHGDKIISHGGNVAGATSYFLMAAEHQVCIILLNNITSNTLEKIGNTMYAAWQNMPYDVPQPKKEVHLDETTLLKYVGTYEVSENYKVEISKEAGALFMKVNRDNKIKLLAERDGIFFINDEDTVLEFVSRDNKVIQLKITQGLATKVADKIGE</sequence>
<evidence type="ECO:0000259" key="2">
    <source>
        <dbReference type="Pfam" id="PF11954"/>
    </source>
</evidence>
<organism evidence="3 4">
    <name type="scientific">Chryseosolibacter indicus</name>
    <dbReference type="NCBI Taxonomy" id="2782351"/>
    <lineage>
        <taxon>Bacteria</taxon>
        <taxon>Pseudomonadati</taxon>
        <taxon>Bacteroidota</taxon>
        <taxon>Cytophagia</taxon>
        <taxon>Cytophagales</taxon>
        <taxon>Chryseotaleaceae</taxon>
        <taxon>Chryseosolibacter</taxon>
    </lineage>
</organism>
<gene>
    <name evidence="3" type="ORF">KK060_21220</name>
</gene>
<dbReference type="InterPro" id="IPR001466">
    <property type="entry name" value="Beta-lactam-related"/>
</dbReference>
<proteinExistence type="predicted"/>